<dbReference type="eggNOG" id="ENOG5031EKN">
    <property type="taxonomic scope" value="Bacteria"/>
</dbReference>
<name>A0A078L2N9_9GAMM</name>
<accession>A0A078L2N9</accession>
<evidence type="ECO:0000313" key="1">
    <source>
        <dbReference type="EMBL" id="CDZ79421.1"/>
    </source>
</evidence>
<dbReference type="AlphaFoldDB" id="A0A078L2N9"/>
<sequence length="287" mass="32698">MPNSSNSSSLIKQAASTLHDSNRALLKGLLSNNLIKKLLLAEDHLGQTSKNLLLNNMDLLVNYQKETGGKIILILEHIPSYLNPQLRESSEKMLIASKFNMQLETRYTEIGNIARLAISNGIEVRGGENEKTNFRSVVRDGIKLRIKEGNEAFTEEITKVEREEPDALIIFLGGAAHIPTMNINGELVTGLQQRVSVGEDTFSWLVIDVDENDDVYLQDEFDKKNHTHYLANSFAQTTSFNLVSRKDEEMERYREKYDKAKQPNDIQIKPINIEEMPEQELDFKINY</sequence>
<protein>
    <submittedName>
        <fullName evidence="1">Uncharacterized protein</fullName>
    </submittedName>
</protein>
<keyword evidence="2" id="KW-1185">Reference proteome</keyword>
<organism evidence="1 2">
    <name type="scientific">Legionella massiliensis</name>
    <dbReference type="NCBI Taxonomy" id="1034943"/>
    <lineage>
        <taxon>Bacteria</taxon>
        <taxon>Pseudomonadati</taxon>
        <taxon>Pseudomonadota</taxon>
        <taxon>Gammaproteobacteria</taxon>
        <taxon>Legionellales</taxon>
        <taxon>Legionellaceae</taxon>
        <taxon>Legionella</taxon>
    </lineage>
</organism>
<evidence type="ECO:0000313" key="2">
    <source>
        <dbReference type="Proteomes" id="UP000044071"/>
    </source>
</evidence>
<dbReference type="EMBL" id="CCSB01000005">
    <property type="protein sequence ID" value="CDZ79421.1"/>
    <property type="molecule type" value="Genomic_DNA"/>
</dbReference>
<dbReference type="OrthoDB" id="5657150at2"/>
<dbReference type="Proteomes" id="UP000044071">
    <property type="component" value="Unassembled WGS sequence"/>
</dbReference>
<reference evidence="1 2" key="1">
    <citation type="submission" date="2014-06" db="EMBL/GenBank/DDBJ databases">
        <authorList>
            <person name="Urmite Genomes Urmite Genomes"/>
        </authorList>
    </citation>
    <scope>NUCLEOTIDE SEQUENCE [LARGE SCALE GENOMIC DNA]</scope>
</reference>
<gene>
    <name evidence="1" type="ORF">BN59_03739</name>
</gene>
<dbReference type="RefSeq" id="WP_044012688.1">
    <property type="nucleotide sequence ID" value="NZ_CCVW01000005.1"/>
</dbReference>
<proteinExistence type="predicted"/>